<evidence type="ECO:0000313" key="1">
    <source>
        <dbReference type="EMBL" id="WFU66716.1"/>
    </source>
</evidence>
<sequence>MTREHRNIAPTEKLSLRFDLFIDPDAVPATKIDPSTPARTITVRTRRGRPIDACARVSRAL</sequence>
<dbReference type="Proteomes" id="UP001221546">
    <property type="component" value="Chromosome"/>
</dbReference>
<dbReference type="EMBL" id="CP121646">
    <property type="protein sequence ID" value="WFU66716.1"/>
    <property type="molecule type" value="Genomic_DNA"/>
</dbReference>
<gene>
    <name evidence="1" type="ORF">QA636_14900</name>
</gene>
<keyword evidence="2" id="KW-1185">Reference proteome</keyword>
<organism evidence="1 2">
    <name type="scientific">Bradyrhizobium brasilense</name>
    <dbReference type="NCBI Taxonomy" id="1419277"/>
    <lineage>
        <taxon>Bacteria</taxon>
        <taxon>Pseudomonadati</taxon>
        <taxon>Pseudomonadota</taxon>
        <taxon>Alphaproteobacteria</taxon>
        <taxon>Hyphomicrobiales</taxon>
        <taxon>Nitrobacteraceae</taxon>
        <taxon>Bradyrhizobium</taxon>
    </lineage>
</organism>
<evidence type="ECO:0000313" key="2">
    <source>
        <dbReference type="Proteomes" id="UP001221546"/>
    </source>
</evidence>
<proteinExistence type="predicted"/>
<reference evidence="1 2" key="1">
    <citation type="submission" date="2023-04" db="EMBL/GenBank/DDBJ databases">
        <title>Australian commercial rhizobial inoculants.</title>
        <authorList>
            <person name="Kohlmeier M.G."/>
            <person name="O'Hara G.W."/>
            <person name="Colombi E."/>
            <person name="Ramsay J.P."/>
            <person name="Terpolilli J."/>
        </authorList>
    </citation>
    <scope>NUCLEOTIDE SEQUENCE [LARGE SCALE GENOMIC DNA]</scope>
    <source>
        <strain evidence="1 2">CB627</strain>
    </source>
</reference>
<protein>
    <submittedName>
        <fullName evidence="1">Uncharacterized protein</fullName>
    </submittedName>
</protein>
<dbReference type="RefSeq" id="WP_310885726.1">
    <property type="nucleotide sequence ID" value="NZ_CP121646.1"/>
</dbReference>
<accession>A0ABY8JQG9</accession>
<name>A0ABY8JQG9_9BRAD</name>